<dbReference type="AlphaFoldDB" id="A0AA86N5Z5"/>
<protein>
    <submittedName>
        <fullName evidence="3">Leucine-rich repeat domain-containing protein</fullName>
    </submittedName>
    <submittedName>
        <fullName evidence="4">Leucine-rich_repeat domain-containing protein</fullName>
    </submittedName>
</protein>
<dbReference type="PRINTS" id="PR00019">
    <property type="entry name" value="LEURICHRPT"/>
</dbReference>
<reference evidence="3" key="1">
    <citation type="submission" date="2023-06" db="EMBL/GenBank/DDBJ databases">
        <authorList>
            <person name="Kurt Z."/>
        </authorList>
    </citation>
    <scope>NUCLEOTIDE SEQUENCE</scope>
</reference>
<reference evidence="4 5" key="2">
    <citation type="submission" date="2024-07" db="EMBL/GenBank/DDBJ databases">
        <authorList>
            <person name="Akdeniz Z."/>
        </authorList>
    </citation>
    <scope>NUCLEOTIDE SEQUENCE [LARGE SCALE GENOMIC DNA]</scope>
</reference>
<dbReference type="SMART" id="SM00365">
    <property type="entry name" value="LRR_SD22"/>
    <property type="match status" value="4"/>
</dbReference>
<dbReference type="Proteomes" id="UP001642409">
    <property type="component" value="Unassembled WGS sequence"/>
</dbReference>
<name>A0AA86N5Z5_9EUKA</name>
<keyword evidence="5" id="KW-1185">Reference proteome</keyword>
<dbReference type="EMBL" id="CAXDID020000201">
    <property type="protein sequence ID" value="CAL6054146.1"/>
    <property type="molecule type" value="Genomic_DNA"/>
</dbReference>
<dbReference type="Gene3D" id="3.80.10.10">
    <property type="entry name" value="Ribonuclease Inhibitor"/>
    <property type="match status" value="1"/>
</dbReference>
<accession>A0AA86N5Z5</accession>
<comment type="caution">
    <text evidence="3">The sequence shown here is derived from an EMBL/GenBank/DDBJ whole genome shotgun (WGS) entry which is preliminary data.</text>
</comment>
<organism evidence="3">
    <name type="scientific">Hexamita inflata</name>
    <dbReference type="NCBI Taxonomy" id="28002"/>
    <lineage>
        <taxon>Eukaryota</taxon>
        <taxon>Metamonada</taxon>
        <taxon>Diplomonadida</taxon>
        <taxon>Hexamitidae</taxon>
        <taxon>Hexamitinae</taxon>
        <taxon>Hexamita</taxon>
    </lineage>
</organism>
<dbReference type="InterPro" id="IPR032675">
    <property type="entry name" value="LRR_dom_sf"/>
</dbReference>
<keyword evidence="1" id="KW-0433">Leucine-rich repeat</keyword>
<sequence length="276" mass="32482">MQLNHAIESKEDLLSHFSSSKQLEILDSEQMKNLLEMDAPPEVWEDASNRNLLSFNQQFVQQTKEFIFNMIKIEYCYLLSFLTNLTQLNLSGNKISDIFSISKLKNLKKINLGSNCIDDISVLLSFTDLIYLAELNLSQNQISDISSISKLKNLKILDLSCNNIEDISVLQSSRFNSLIFITNQNNFIHTSFAEFNRIITRLQQTYRQIWVITLTQIRDFKFVWIRNHRSTNYPSSATRFESIIFIVEQSQRNFISFQLRRFVKFKFRLQQIALKY</sequence>
<dbReference type="GO" id="GO:0005737">
    <property type="term" value="C:cytoplasm"/>
    <property type="evidence" value="ECO:0007669"/>
    <property type="project" value="TreeGrafter"/>
</dbReference>
<dbReference type="PANTHER" id="PTHR15454">
    <property type="entry name" value="NISCHARIN RELATED"/>
    <property type="match status" value="1"/>
</dbReference>
<gene>
    <name evidence="3" type="ORF">HINF_LOCUS1055</name>
    <name evidence="4" type="ORF">HINF_LOCUS45925</name>
</gene>
<evidence type="ECO:0000256" key="2">
    <source>
        <dbReference type="ARBA" id="ARBA00022737"/>
    </source>
</evidence>
<dbReference type="Pfam" id="PF12799">
    <property type="entry name" value="LRR_4"/>
    <property type="match status" value="2"/>
</dbReference>
<evidence type="ECO:0000313" key="4">
    <source>
        <dbReference type="EMBL" id="CAL6054146.1"/>
    </source>
</evidence>
<dbReference type="PROSITE" id="PS51450">
    <property type="entry name" value="LRR"/>
    <property type="match status" value="4"/>
</dbReference>
<dbReference type="InterPro" id="IPR025875">
    <property type="entry name" value="Leu-rich_rpt_4"/>
</dbReference>
<proteinExistence type="predicted"/>
<evidence type="ECO:0000256" key="1">
    <source>
        <dbReference type="ARBA" id="ARBA00022614"/>
    </source>
</evidence>
<evidence type="ECO:0000313" key="5">
    <source>
        <dbReference type="Proteomes" id="UP001642409"/>
    </source>
</evidence>
<dbReference type="SUPFAM" id="SSF52075">
    <property type="entry name" value="Outer arm dynein light chain 1"/>
    <property type="match status" value="1"/>
</dbReference>
<evidence type="ECO:0000313" key="3">
    <source>
        <dbReference type="EMBL" id="CAI9913410.1"/>
    </source>
</evidence>
<keyword evidence="2" id="KW-0677">Repeat</keyword>
<dbReference type="EMBL" id="CATOUU010000025">
    <property type="protein sequence ID" value="CAI9913410.1"/>
    <property type="molecule type" value="Genomic_DNA"/>
</dbReference>
<dbReference type="InterPro" id="IPR001611">
    <property type="entry name" value="Leu-rich_rpt"/>
</dbReference>